<feature type="coiled-coil region" evidence="1">
    <location>
        <begin position="27"/>
        <end position="54"/>
    </location>
</feature>
<sequence>MDFIIFHMDYVCIVTMTVTWHFIRQRLEELIVEIERLDAELSPVESEIEDFEKRYFDLKLKFKDKIDAIDASRSINLSRQNISIATPTEQSSANFQLPKPNIPVFSGLISRKRKILLFIMQLPEIFLSLRQMSLCNIALQVFNDRDIRHFSSTHSINSCIWSSEEIESLLGKEPATLLNDAQVAEIFSKGIIPNLSHKYKHRFTGNGKDHSLPNRQLEILVDQKLSTLSLPNILKNEVMTLVRFVLIESYKWLQDHKKLMLSTTNLQNYFQWTQDNKIDRQKTAKAIIHDDSIDIRDRFILASNYCFQEDVLSIWGILSDAQQNFFQGDDFNIVQIWVNWAKYWDELDFEEIARYSRFGLQRYFPKLEQEKRLEYLMRYHRGIWNNYHELQFCLSTLDHNEQTEILKKFPFQVIEVFLDWPVLEKLLDIVELLWPYLSERNFCDLFNVILCQKRLFNWIAYDYITLVKKLYKRCPFERCKFIEKDTMYNTLNFALHYDTSHSFPHELHMQSNDDNFLAVHSGTTAFVISKYNGDFLNFMLPLHRTFYLYLRTNMRCFIQD</sequence>
<organism evidence="2 3">
    <name type="scientific">Trichonephila clavata</name>
    <name type="common">Joro spider</name>
    <name type="synonym">Nephila clavata</name>
    <dbReference type="NCBI Taxonomy" id="2740835"/>
    <lineage>
        <taxon>Eukaryota</taxon>
        <taxon>Metazoa</taxon>
        <taxon>Ecdysozoa</taxon>
        <taxon>Arthropoda</taxon>
        <taxon>Chelicerata</taxon>
        <taxon>Arachnida</taxon>
        <taxon>Araneae</taxon>
        <taxon>Araneomorphae</taxon>
        <taxon>Entelegynae</taxon>
        <taxon>Araneoidea</taxon>
        <taxon>Nephilidae</taxon>
        <taxon>Trichonephila</taxon>
    </lineage>
</organism>
<name>A0A8X6KC62_TRICU</name>
<evidence type="ECO:0000256" key="1">
    <source>
        <dbReference type="SAM" id="Coils"/>
    </source>
</evidence>
<protein>
    <submittedName>
        <fullName evidence="2">Uncharacterized protein</fullName>
    </submittedName>
</protein>
<evidence type="ECO:0000313" key="2">
    <source>
        <dbReference type="EMBL" id="GFQ69139.1"/>
    </source>
</evidence>
<accession>A0A8X6KC62</accession>
<dbReference type="EMBL" id="BMAO01030612">
    <property type="protein sequence ID" value="GFQ69139.1"/>
    <property type="molecule type" value="Genomic_DNA"/>
</dbReference>
<keyword evidence="1" id="KW-0175">Coiled coil</keyword>
<reference evidence="2" key="1">
    <citation type="submission" date="2020-07" db="EMBL/GenBank/DDBJ databases">
        <title>Multicomponent nature underlies the extraordinary mechanical properties of spider dragline silk.</title>
        <authorList>
            <person name="Kono N."/>
            <person name="Nakamura H."/>
            <person name="Mori M."/>
            <person name="Yoshida Y."/>
            <person name="Ohtoshi R."/>
            <person name="Malay A.D."/>
            <person name="Moran D.A.P."/>
            <person name="Tomita M."/>
            <person name="Numata K."/>
            <person name="Arakawa K."/>
        </authorList>
    </citation>
    <scope>NUCLEOTIDE SEQUENCE</scope>
</reference>
<dbReference type="AlphaFoldDB" id="A0A8X6KC62"/>
<dbReference type="OrthoDB" id="6437663at2759"/>
<comment type="caution">
    <text evidence="2">The sequence shown here is derived from an EMBL/GenBank/DDBJ whole genome shotgun (WGS) entry which is preliminary data.</text>
</comment>
<keyword evidence="3" id="KW-1185">Reference proteome</keyword>
<dbReference type="Proteomes" id="UP000887116">
    <property type="component" value="Unassembled WGS sequence"/>
</dbReference>
<proteinExistence type="predicted"/>
<gene>
    <name evidence="2" type="primary">NCL1_51838</name>
    <name evidence="2" type="ORF">TNCT_159981</name>
</gene>
<evidence type="ECO:0000313" key="3">
    <source>
        <dbReference type="Proteomes" id="UP000887116"/>
    </source>
</evidence>